<evidence type="ECO:0000313" key="4">
    <source>
        <dbReference type="Proteomes" id="UP001304461"/>
    </source>
</evidence>
<dbReference type="SUPFAM" id="SSF53756">
    <property type="entry name" value="UDP-Glycosyltransferase/glycogen phosphorylase"/>
    <property type="match status" value="1"/>
</dbReference>
<sequence>GIAELKQQGYRPWELSASTPELPEVLHLIESGHFSNGDKELFRPLLENLTGRDPFFVLADFEAYMKAQQDVSEAWSDRPRWNRMSLLNTARSGLFSSDRSIREYCERIWQAEEFPVTITCEIDEAPAKGRRLPAAP</sequence>
<dbReference type="PANTHER" id="PTHR11468">
    <property type="entry name" value="GLYCOGEN PHOSPHORYLASE"/>
    <property type="match status" value="1"/>
</dbReference>
<keyword evidence="2" id="KW-0328">Glycosyltransferase</keyword>
<evidence type="ECO:0000256" key="1">
    <source>
        <dbReference type="ARBA" id="ARBA00006047"/>
    </source>
</evidence>
<protein>
    <recommendedName>
        <fullName evidence="2">Alpha-1,4 glucan phosphorylase</fullName>
        <ecNumber evidence="2">2.4.1.1</ecNumber>
    </recommendedName>
</protein>
<evidence type="ECO:0000313" key="3">
    <source>
        <dbReference type="EMBL" id="MEA5392687.1"/>
    </source>
</evidence>
<organism evidence="3 4">
    <name type="scientific">Cyanobium gracile UHCC 0139</name>
    <dbReference type="NCBI Taxonomy" id="3110308"/>
    <lineage>
        <taxon>Bacteria</taxon>
        <taxon>Bacillati</taxon>
        <taxon>Cyanobacteriota</taxon>
        <taxon>Cyanophyceae</taxon>
        <taxon>Synechococcales</taxon>
        <taxon>Prochlorococcaceae</taxon>
        <taxon>Cyanobium</taxon>
    </lineage>
</organism>
<name>A0ABU5RY66_9CYAN</name>
<reference evidence="3 4" key="1">
    <citation type="submission" date="2023-12" db="EMBL/GenBank/DDBJ databases">
        <title>Baltic Sea Cyanobacteria.</title>
        <authorList>
            <person name="Delbaje E."/>
            <person name="Fewer D.P."/>
            <person name="Shishido T.K."/>
        </authorList>
    </citation>
    <scope>NUCLEOTIDE SEQUENCE [LARGE SCALE GENOMIC DNA]</scope>
    <source>
        <strain evidence="3 4">UHCC 0139</strain>
    </source>
</reference>
<dbReference type="Pfam" id="PF00343">
    <property type="entry name" value="Phosphorylase"/>
    <property type="match status" value="1"/>
</dbReference>
<dbReference type="EC" id="2.4.1.1" evidence="2"/>
<dbReference type="InterPro" id="IPR000811">
    <property type="entry name" value="Glyco_trans_35"/>
</dbReference>
<comment type="function">
    <text evidence="2">Allosteric enzyme that catalyzes the rate-limiting step in glycogen catabolism, the phosphorolytic cleavage of glycogen to produce glucose-1-phosphate, and plays a central role in maintaining cellular and organismal glucose homeostasis.</text>
</comment>
<dbReference type="Proteomes" id="UP001304461">
    <property type="component" value="Unassembled WGS sequence"/>
</dbReference>
<keyword evidence="4" id="KW-1185">Reference proteome</keyword>
<comment type="similarity">
    <text evidence="1 2">Belongs to the glycogen phosphorylase family.</text>
</comment>
<dbReference type="PANTHER" id="PTHR11468:SF3">
    <property type="entry name" value="GLYCOGEN PHOSPHORYLASE, LIVER FORM"/>
    <property type="match status" value="1"/>
</dbReference>
<comment type="caution">
    <text evidence="3">The sequence shown here is derived from an EMBL/GenBank/DDBJ whole genome shotgun (WGS) entry which is preliminary data.</text>
</comment>
<keyword evidence="2" id="KW-0663">Pyridoxal phosphate</keyword>
<accession>A0ABU5RY66</accession>
<gene>
    <name evidence="3" type="ORF">VB738_15600</name>
</gene>
<feature type="non-terminal residue" evidence="3">
    <location>
        <position position="1"/>
    </location>
</feature>
<dbReference type="Gene3D" id="3.40.50.2000">
    <property type="entry name" value="Glycogen Phosphorylase B"/>
    <property type="match status" value="1"/>
</dbReference>
<comment type="cofactor">
    <cofactor evidence="2">
        <name>pyridoxal 5'-phosphate</name>
        <dbReference type="ChEBI" id="CHEBI:597326"/>
    </cofactor>
</comment>
<dbReference type="RefSeq" id="WP_323306614.1">
    <property type="nucleotide sequence ID" value="NZ_JAYGHX010000014.1"/>
</dbReference>
<dbReference type="EMBL" id="JAYGHX010000014">
    <property type="protein sequence ID" value="MEA5392687.1"/>
    <property type="molecule type" value="Genomic_DNA"/>
</dbReference>
<keyword evidence="2" id="KW-0119">Carbohydrate metabolism</keyword>
<keyword evidence="2" id="KW-0808">Transferase</keyword>
<proteinExistence type="inferred from homology"/>
<comment type="catalytic activity">
    <reaction evidence="2">
        <text>[(1-&gt;4)-alpha-D-glucosyl](n) + phosphate = [(1-&gt;4)-alpha-D-glucosyl](n-1) + alpha-D-glucose 1-phosphate</text>
        <dbReference type="Rhea" id="RHEA:41732"/>
        <dbReference type="Rhea" id="RHEA-COMP:9584"/>
        <dbReference type="Rhea" id="RHEA-COMP:9586"/>
        <dbReference type="ChEBI" id="CHEBI:15444"/>
        <dbReference type="ChEBI" id="CHEBI:43474"/>
        <dbReference type="ChEBI" id="CHEBI:58601"/>
        <dbReference type="EC" id="2.4.1.1"/>
    </reaction>
</comment>
<evidence type="ECO:0000256" key="2">
    <source>
        <dbReference type="RuleBase" id="RU000587"/>
    </source>
</evidence>